<comment type="caution">
    <text evidence="1">The sequence shown here is derived from an EMBL/GenBank/DDBJ whole genome shotgun (WGS) entry which is preliminary data.</text>
</comment>
<keyword evidence="2" id="KW-1185">Reference proteome</keyword>
<dbReference type="AlphaFoldDB" id="A0A5B7JP31"/>
<dbReference type="Proteomes" id="UP000324222">
    <property type="component" value="Unassembled WGS sequence"/>
</dbReference>
<name>A0A5B7JP31_PORTR</name>
<organism evidence="1 2">
    <name type="scientific">Portunus trituberculatus</name>
    <name type="common">Swimming crab</name>
    <name type="synonym">Neptunus trituberculatus</name>
    <dbReference type="NCBI Taxonomy" id="210409"/>
    <lineage>
        <taxon>Eukaryota</taxon>
        <taxon>Metazoa</taxon>
        <taxon>Ecdysozoa</taxon>
        <taxon>Arthropoda</taxon>
        <taxon>Crustacea</taxon>
        <taxon>Multicrustacea</taxon>
        <taxon>Malacostraca</taxon>
        <taxon>Eumalacostraca</taxon>
        <taxon>Eucarida</taxon>
        <taxon>Decapoda</taxon>
        <taxon>Pleocyemata</taxon>
        <taxon>Brachyura</taxon>
        <taxon>Eubrachyura</taxon>
        <taxon>Portunoidea</taxon>
        <taxon>Portunidae</taxon>
        <taxon>Portuninae</taxon>
        <taxon>Portunus</taxon>
    </lineage>
</organism>
<accession>A0A5B7JP31</accession>
<evidence type="ECO:0000313" key="1">
    <source>
        <dbReference type="EMBL" id="MPC94104.1"/>
    </source>
</evidence>
<reference evidence="1 2" key="1">
    <citation type="submission" date="2019-05" db="EMBL/GenBank/DDBJ databases">
        <title>Another draft genome of Portunus trituberculatus and its Hox gene families provides insights of decapod evolution.</title>
        <authorList>
            <person name="Jeong J.-H."/>
            <person name="Song I."/>
            <person name="Kim S."/>
            <person name="Choi T."/>
            <person name="Kim D."/>
            <person name="Ryu S."/>
            <person name="Kim W."/>
        </authorList>
    </citation>
    <scope>NUCLEOTIDE SEQUENCE [LARGE SCALE GENOMIC DNA]</scope>
    <source>
        <tissue evidence="1">Muscle</tissue>
    </source>
</reference>
<gene>
    <name evidence="1" type="ORF">E2C01_089256</name>
</gene>
<proteinExistence type="predicted"/>
<evidence type="ECO:0000313" key="2">
    <source>
        <dbReference type="Proteomes" id="UP000324222"/>
    </source>
</evidence>
<sequence length="28" mass="3170">MRPQHLRGQMRLVLPSVQPAAVASRELQ</sequence>
<protein>
    <submittedName>
        <fullName evidence="1">Uncharacterized protein</fullName>
    </submittedName>
</protein>
<dbReference type="EMBL" id="VSRR010097284">
    <property type="protein sequence ID" value="MPC94104.1"/>
    <property type="molecule type" value="Genomic_DNA"/>
</dbReference>